<dbReference type="Proteomes" id="UP000193920">
    <property type="component" value="Unassembled WGS sequence"/>
</dbReference>
<dbReference type="PANTHER" id="PTHR24198">
    <property type="entry name" value="ANKYRIN REPEAT AND PROTEIN KINASE DOMAIN-CONTAINING PROTEIN"/>
    <property type="match status" value="1"/>
</dbReference>
<dbReference type="SUPFAM" id="SSF48403">
    <property type="entry name" value="Ankyrin repeat"/>
    <property type="match status" value="3"/>
</dbReference>
<dbReference type="SMART" id="SM00248">
    <property type="entry name" value="ANK"/>
    <property type="match status" value="15"/>
</dbReference>
<gene>
    <name evidence="4" type="ORF">LY90DRAFT_664322</name>
</gene>
<dbReference type="Pfam" id="PF12796">
    <property type="entry name" value="Ank_2"/>
    <property type="match status" value="2"/>
</dbReference>
<dbReference type="InterPro" id="IPR002110">
    <property type="entry name" value="Ankyrin_rpt"/>
</dbReference>
<dbReference type="STRING" id="1754190.A0A1Y2FAZ6"/>
<keyword evidence="5" id="KW-1185">Reference proteome</keyword>
<keyword evidence="2 3" id="KW-0040">ANK repeat</keyword>
<dbReference type="EMBL" id="MCOG01000011">
    <property type="protein sequence ID" value="ORY81102.1"/>
    <property type="molecule type" value="Genomic_DNA"/>
</dbReference>
<feature type="repeat" description="ANK" evidence="3">
    <location>
        <begin position="688"/>
        <end position="716"/>
    </location>
</feature>
<comment type="caution">
    <text evidence="4">The sequence shown here is derived from an EMBL/GenBank/DDBJ whole genome shotgun (WGS) entry which is preliminary data.</text>
</comment>
<evidence type="ECO:0000256" key="2">
    <source>
        <dbReference type="ARBA" id="ARBA00023043"/>
    </source>
</evidence>
<feature type="repeat" description="ANK" evidence="3">
    <location>
        <begin position="577"/>
        <end position="609"/>
    </location>
</feature>
<evidence type="ECO:0000313" key="4">
    <source>
        <dbReference type="EMBL" id="ORY81102.1"/>
    </source>
</evidence>
<protein>
    <submittedName>
        <fullName evidence="4">Ankyrin</fullName>
    </submittedName>
</protein>
<keyword evidence="1" id="KW-0677">Repeat</keyword>
<evidence type="ECO:0000256" key="1">
    <source>
        <dbReference type="ARBA" id="ARBA00022737"/>
    </source>
</evidence>
<dbReference type="PROSITE" id="PS50297">
    <property type="entry name" value="ANK_REP_REGION"/>
    <property type="match status" value="1"/>
</dbReference>
<evidence type="ECO:0000313" key="5">
    <source>
        <dbReference type="Proteomes" id="UP000193920"/>
    </source>
</evidence>
<dbReference type="OrthoDB" id="2139308at2759"/>
<dbReference type="Gene3D" id="1.25.40.20">
    <property type="entry name" value="Ankyrin repeat-containing domain"/>
    <property type="match status" value="3"/>
</dbReference>
<proteinExistence type="predicted"/>
<dbReference type="PANTHER" id="PTHR24198:SF165">
    <property type="entry name" value="ANKYRIN REPEAT-CONTAINING PROTEIN-RELATED"/>
    <property type="match status" value="1"/>
</dbReference>
<dbReference type="InterPro" id="IPR036770">
    <property type="entry name" value="Ankyrin_rpt-contain_sf"/>
</dbReference>
<dbReference type="PROSITE" id="PS50088">
    <property type="entry name" value="ANK_REPEAT"/>
    <property type="match status" value="2"/>
</dbReference>
<accession>A0A1Y2FAZ6</accession>
<name>A0A1Y2FAZ6_9FUNG</name>
<sequence length="889" mass="105970">MDDLEEIKKEVTQIIERNNLNELILYIKQKKINLKELNTDSFDILIYSIEHFSSPEIIEFLLQHCHYKNLNYTIQNYSQDSLKFSNADDTTISFENYKIPLFSAIMRENFKITDLLIRNNADINYKISNDFTHDFTIIHYLYCMSGFIDYFNSSRLRYILNKGFNARCLFPDFINKMIASNYNNNLLEIIFKSCYYDISFILRFLILRKNQQPLSNAQLHELLKQEENQKFKIDNSIFDTALQSRNYDAIKIILDYSNESEERILKQISKNRILEKAIQNNNYDLVQKIMSYSTFSITLDHSENIINEAIEVDNVEILKLIIDRLNNQFFDFEAIDYFKHLLQSSKKRNIKFMEFYMELIFNILPYNIDHLNVFINDKYDILILILNMGIKLQHYEIIKYIVDYSHLNYKVSINSKDGNNEYPIFVSFYEMTFHYTENYDQRRKIFEYLLNNGADYNVRDDYGRTLFSLALYHQEYTVIKILLEKEVSIDIKDLYSRNHPFIHAIYHRQMERIQSFINEYEKNPSLLSIELFNKRDNTFNDSGHYGFTPLIFSYLLKYYDIFHLLLKISDINQLDDHGYSILHYAILREDTSTIEYLIDHRAKVYYLENEHGRGNSAIDIAIRIQNKTIFSILLTKKLSEEFINIPNRQGDISLLTIARMNNYDVEDKFFIVSRLLRNGSYVNATDRYGYTALIYSIHYRELRIVRYLIEHGANYNGVIRDVYGNNKSILMLGFEIGDIEIIEYLIECPNIHFSRDETILDLIQIMENGNIQIFKYLEKFHITNKIIKEIIFYDNVELLKQLLHNEDLNIDRKDENGDNLLGSAVRVSSKPIAIYLIENGANLYNINNFGESIYDISYENYDFYHQNSDPRMAYNSKYIYDTIKKYIKN</sequence>
<dbReference type="AlphaFoldDB" id="A0A1Y2FAZ6"/>
<organism evidence="4 5">
    <name type="scientific">Neocallimastix californiae</name>
    <dbReference type="NCBI Taxonomy" id="1754190"/>
    <lineage>
        <taxon>Eukaryota</taxon>
        <taxon>Fungi</taxon>
        <taxon>Fungi incertae sedis</taxon>
        <taxon>Chytridiomycota</taxon>
        <taxon>Chytridiomycota incertae sedis</taxon>
        <taxon>Neocallimastigomycetes</taxon>
        <taxon>Neocallimastigales</taxon>
        <taxon>Neocallimastigaceae</taxon>
        <taxon>Neocallimastix</taxon>
    </lineage>
</organism>
<evidence type="ECO:0000256" key="3">
    <source>
        <dbReference type="PROSITE-ProRule" id="PRU00023"/>
    </source>
</evidence>
<reference evidence="4 5" key="1">
    <citation type="submission" date="2016-08" db="EMBL/GenBank/DDBJ databases">
        <title>A Parts List for Fungal Cellulosomes Revealed by Comparative Genomics.</title>
        <authorList>
            <consortium name="DOE Joint Genome Institute"/>
            <person name="Haitjema C.H."/>
            <person name="Gilmore S.P."/>
            <person name="Henske J.K."/>
            <person name="Solomon K.V."/>
            <person name="De Groot R."/>
            <person name="Kuo A."/>
            <person name="Mondo S.J."/>
            <person name="Salamov A.A."/>
            <person name="Labutti K."/>
            <person name="Zhao Z."/>
            <person name="Chiniquy J."/>
            <person name="Barry K."/>
            <person name="Brewer H.M."/>
            <person name="Purvine S.O."/>
            <person name="Wright A.T."/>
            <person name="Boxma B."/>
            <person name="Van Alen T."/>
            <person name="Hackstein J.H."/>
            <person name="Baker S.E."/>
            <person name="Grigoriev I.V."/>
            <person name="O'Malley M.A."/>
        </authorList>
    </citation>
    <scope>NUCLEOTIDE SEQUENCE [LARGE SCALE GENOMIC DNA]</scope>
    <source>
        <strain evidence="4 5">G1</strain>
    </source>
</reference>